<organism evidence="2 3">
    <name type="scientific">Ruminococcus albus</name>
    <dbReference type="NCBI Taxonomy" id="1264"/>
    <lineage>
        <taxon>Bacteria</taxon>
        <taxon>Bacillati</taxon>
        <taxon>Bacillota</taxon>
        <taxon>Clostridia</taxon>
        <taxon>Eubacteriales</taxon>
        <taxon>Oscillospiraceae</taxon>
        <taxon>Ruminococcus</taxon>
    </lineage>
</organism>
<evidence type="ECO:0000313" key="3">
    <source>
        <dbReference type="Proteomes" id="UP000186015"/>
    </source>
</evidence>
<feature type="transmembrane region" description="Helical" evidence="1">
    <location>
        <begin position="12"/>
        <end position="45"/>
    </location>
</feature>
<dbReference type="PROSITE" id="PS51257">
    <property type="entry name" value="PROKAR_LIPOPROTEIN"/>
    <property type="match status" value="1"/>
</dbReference>
<proteinExistence type="predicted"/>
<accession>A0A1H7L909</accession>
<feature type="transmembrane region" description="Helical" evidence="1">
    <location>
        <begin position="66"/>
        <end position="90"/>
    </location>
</feature>
<keyword evidence="1" id="KW-0472">Membrane</keyword>
<dbReference type="Proteomes" id="UP000186015">
    <property type="component" value="Unassembled WGS sequence"/>
</dbReference>
<name>A0A1H7L909_RUMAL</name>
<keyword evidence="1" id="KW-0812">Transmembrane</keyword>
<keyword evidence="1" id="KW-1133">Transmembrane helix</keyword>
<reference evidence="2 3" key="1">
    <citation type="submission" date="2016-10" db="EMBL/GenBank/DDBJ databases">
        <authorList>
            <person name="de Groot N.N."/>
        </authorList>
    </citation>
    <scope>NUCLEOTIDE SEQUENCE [LARGE SCALE GENOMIC DNA]</scope>
    <source>
        <strain evidence="2 3">KH2T6</strain>
    </source>
</reference>
<protein>
    <submittedName>
        <fullName evidence="2">Uncharacterized protein</fullName>
    </submittedName>
</protein>
<dbReference type="EMBL" id="FOAT01000008">
    <property type="protein sequence ID" value="SEK95431.1"/>
    <property type="molecule type" value="Genomic_DNA"/>
</dbReference>
<gene>
    <name evidence="2" type="ORF">SAMN05216469_108111</name>
</gene>
<evidence type="ECO:0000313" key="2">
    <source>
        <dbReference type="EMBL" id="SEK95431.1"/>
    </source>
</evidence>
<sequence>MKKFTFDDMNVIVILIGIFVYPMWLGCFISTLWISFIPFIGMIHCMRRIGKMYRNISSVENGKKKLIKLNVCLLLWIAVLHIPGMVLFYFNDTKSMYNIKKADYVYGVQGINEKNKKITKKLLPEKLPEKCENYSYMTEGVLTPYHATSCLVFRTDDETIEDYAEHYGVLCDEVRVKNEDNGEKKTVFDEFLHKAEIMSDLDESRLAEFDNAEFYRIDGHFPIGVLIDRDSGYVVILT</sequence>
<evidence type="ECO:0000256" key="1">
    <source>
        <dbReference type="SAM" id="Phobius"/>
    </source>
</evidence>
<dbReference type="AlphaFoldDB" id="A0A1H7L909"/>